<dbReference type="PANTHER" id="PTHR31107">
    <property type="entry name" value="APOPTOGENIC PROTEIN 1, MITOCHONDRIAL"/>
    <property type="match status" value="1"/>
</dbReference>
<sequence>MAAPCVRVTCRRPQTAQLLFFCRYRHGGDKSGAERSAPQAISFCPPTQSKHDWIGPPDRYSNLRPIKYFVPKDESHLERKLRELRQETQEWNQKFWENQNITFMREKEAFIIAKLSALGLGLKDEEGRKRTLDADVMADFYKDFLSKNFEKHARYNREWYKRNIEITFLMGKVKLQRALKKIVW</sequence>
<keyword evidence="5" id="KW-0496">Mitochondrion</keyword>
<reference evidence="7" key="1">
    <citation type="thesis" date="2020" institute="ProQuest LLC" country="789 East Eisenhower Parkway, Ann Arbor, MI, USA">
        <title>Comparative Genomics and Chromosome Evolution.</title>
        <authorList>
            <person name="Mudd A.B."/>
        </authorList>
    </citation>
    <scope>NUCLEOTIDE SEQUENCE</scope>
    <source>
        <strain evidence="7">1538</strain>
        <tissue evidence="7">Blood</tissue>
    </source>
</reference>
<evidence type="ECO:0000313" key="8">
    <source>
        <dbReference type="Proteomes" id="UP001181693"/>
    </source>
</evidence>
<proteinExistence type="inferred from homology"/>
<keyword evidence="8" id="KW-1185">Reference proteome</keyword>
<evidence type="ECO:0000256" key="6">
    <source>
        <dbReference type="ARBA" id="ARBA00023136"/>
    </source>
</evidence>
<accession>A0AAV2ZEL9</accession>
<evidence type="ECO:0000256" key="2">
    <source>
        <dbReference type="ARBA" id="ARBA00005453"/>
    </source>
</evidence>
<comment type="caution">
    <text evidence="7">The sequence shown here is derived from an EMBL/GenBank/DDBJ whole genome shotgun (WGS) entry which is preliminary data.</text>
</comment>
<comment type="similarity">
    <text evidence="2">Belongs to the COA8 family.</text>
</comment>
<evidence type="ECO:0000313" key="7">
    <source>
        <dbReference type="EMBL" id="DBA14459.1"/>
    </source>
</evidence>
<evidence type="ECO:0000256" key="4">
    <source>
        <dbReference type="ARBA" id="ARBA00022946"/>
    </source>
</evidence>
<dbReference type="PANTHER" id="PTHR31107:SF2">
    <property type="entry name" value="CYTOCHROME C OXIDASE ASSEMBLY FACTOR 8"/>
    <property type="match status" value="1"/>
</dbReference>
<evidence type="ECO:0000256" key="1">
    <source>
        <dbReference type="ARBA" id="ARBA00004443"/>
    </source>
</evidence>
<dbReference type="GO" id="GO:0005743">
    <property type="term" value="C:mitochondrial inner membrane"/>
    <property type="evidence" value="ECO:0007669"/>
    <property type="project" value="UniProtKB-SubCell"/>
</dbReference>
<dbReference type="Pfam" id="PF10231">
    <property type="entry name" value="COA8"/>
    <property type="match status" value="1"/>
</dbReference>
<evidence type="ECO:0000256" key="5">
    <source>
        <dbReference type="ARBA" id="ARBA00023128"/>
    </source>
</evidence>
<evidence type="ECO:0008006" key="9">
    <source>
        <dbReference type="Google" id="ProtNLM"/>
    </source>
</evidence>
<protein>
    <recommendedName>
        <fullName evidence="9">Apoptogenic protein 1, mitochondrial</fullName>
    </recommendedName>
</protein>
<dbReference type="AlphaFoldDB" id="A0AAV2ZEL9"/>
<dbReference type="EMBL" id="DYDO01000013">
    <property type="protein sequence ID" value="DBA14459.1"/>
    <property type="molecule type" value="Genomic_DNA"/>
</dbReference>
<dbReference type="GO" id="GO:0097193">
    <property type="term" value="P:intrinsic apoptotic signaling pathway"/>
    <property type="evidence" value="ECO:0007669"/>
    <property type="project" value="InterPro"/>
</dbReference>
<comment type="subcellular location">
    <subcellularLocation>
        <location evidence="1">Mitochondrion inner membrane</location>
        <topology evidence="1">Peripheral membrane protein</topology>
        <orientation evidence="1">Matrix side</orientation>
    </subcellularLocation>
</comment>
<name>A0AAV2ZEL9_PYXAD</name>
<evidence type="ECO:0000256" key="3">
    <source>
        <dbReference type="ARBA" id="ARBA00022792"/>
    </source>
</evidence>
<dbReference type="Proteomes" id="UP001181693">
    <property type="component" value="Unassembled WGS sequence"/>
</dbReference>
<dbReference type="InterPro" id="IPR018796">
    <property type="entry name" value="COA8"/>
</dbReference>
<keyword evidence="3" id="KW-0999">Mitochondrion inner membrane</keyword>
<gene>
    <name evidence="7" type="ORF">GDO54_005429</name>
</gene>
<keyword evidence="4" id="KW-0809">Transit peptide</keyword>
<keyword evidence="6" id="KW-0472">Membrane</keyword>
<organism evidence="7 8">
    <name type="scientific">Pyxicephalus adspersus</name>
    <name type="common">African bullfrog</name>
    <dbReference type="NCBI Taxonomy" id="30357"/>
    <lineage>
        <taxon>Eukaryota</taxon>
        <taxon>Metazoa</taxon>
        <taxon>Chordata</taxon>
        <taxon>Craniata</taxon>
        <taxon>Vertebrata</taxon>
        <taxon>Euteleostomi</taxon>
        <taxon>Amphibia</taxon>
        <taxon>Batrachia</taxon>
        <taxon>Anura</taxon>
        <taxon>Neobatrachia</taxon>
        <taxon>Ranoidea</taxon>
        <taxon>Pyxicephalidae</taxon>
        <taxon>Pyxicephalinae</taxon>
        <taxon>Pyxicephalus</taxon>
    </lineage>
</organism>